<reference evidence="2 3" key="1">
    <citation type="submission" date="2021-05" db="EMBL/GenBank/DDBJ databases">
        <title>Novel Bacillus species.</title>
        <authorList>
            <person name="Liu G."/>
        </authorList>
    </citation>
    <scope>NUCLEOTIDE SEQUENCE [LARGE SCALE GENOMIC DNA]</scope>
    <source>
        <strain evidence="2 3">FJAT-49732</strain>
    </source>
</reference>
<protein>
    <submittedName>
        <fullName evidence="2">Uncharacterized protein</fullName>
    </submittedName>
</protein>
<feature type="transmembrane region" description="Helical" evidence="1">
    <location>
        <begin position="12"/>
        <end position="32"/>
    </location>
</feature>
<keyword evidence="1" id="KW-1133">Transmembrane helix</keyword>
<dbReference type="AlphaFoldDB" id="A0A942TRB0"/>
<evidence type="ECO:0000313" key="2">
    <source>
        <dbReference type="EMBL" id="MBS4200814.1"/>
    </source>
</evidence>
<feature type="transmembrane region" description="Helical" evidence="1">
    <location>
        <begin position="123"/>
        <end position="146"/>
    </location>
</feature>
<keyword evidence="3" id="KW-1185">Reference proteome</keyword>
<name>A0A942TRB0_9BACI</name>
<dbReference type="EMBL" id="JAGYPJ010000001">
    <property type="protein sequence ID" value="MBS4200814.1"/>
    <property type="molecule type" value="Genomic_DNA"/>
</dbReference>
<comment type="caution">
    <text evidence="2">The sequence shown here is derived from an EMBL/GenBank/DDBJ whole genome shotgun (WGS) entry which is preliminary data.</text>
</comment>
<keyword evidence="1" id="KW-0812">Transmembrane</keyword>
<gene>
    <name evidence="2" type="ORF">KHA93_14355</name>
</gene>
<evidence type="ECO:0000313" key="3">
    <source>
        <dbReference type="Proteomes" id="UP000682713"/>
    </source>
</evidence>
<dbReference type="RefSeq" id="WP_213111350.1">
    <property type="nucleotide sequence ID" value="NZ_JAGYPJ010000001.1"/>
</dbReference>
<sequence>MKNTISYLIKKLAGAGFSLSIFFLFMLSTSNIDMYRFSKDISNPLLWLAFFGYGFICSIIIDFILSKFSQNNLSTKVILYVVAGFSIFIIFGFNLFTIIAGTIGAIAALLFYFGTVIANQKSVIKYIFAFVMPILFLIIMNIDFTVKKQWSEVKKETSYSASFDYFNGEQQIPIKAKEGQTISFSIEMNNDNGGGHGHHILNEKGKLVPMIESTEKNMKFSVEKTGVYRVVVTGDDLKGSFSVDWKIEDL</sequence>
<feature type="transmembrane region" description="Helical" evidence="1">
    <location>
        <begin position="78"/>
        <end position="111"/>
    </location>
</feature>
<evidence type="ECO:0000256" key="1">
    <source>
        <dbReference type="SAM" id="Phobius"/>
    </source>
</evidence>
<accession>A0A942TRB0</accession>
<feature type="transmembrane region" description="Helical" evidence="1">
    <location>
        <begin position="44"/>
        <end position="66"/>
    </location>
</feature>
<organism evidence="2 3">
    <name type="scientific">Lederbergia citrisecunda</name>
    <dbReference type="NCBI Taxonomy" id="2833583"/>
    <lineage>
        <taxon>Bacteria</taxon>
        <taxon>Bacillati</taxon>
        <taxon>Bacillota</taxon>
        <taxon>Bacilli</taxon>
        <taxon>Bacillales</taxon>
        <taxon>Bacillaceae</taxon>
        <taxon>Lederbergia</taxon>
    </lineage>
</organism>
<keyword evidence="1" id="KW-0472">Membrane</keyword>
<dbReference type="Proteomes" id="UP000682713">
    <property type="component" value="Unassembled WGS sequence"/>
</dbReference>
<proteinExistence type="predicted"/>